<name>A0A0U5GLR0_ASPCI</name>
<dbReference type="Pfam" id="PF01814">
    <property type="entry name" value="Hemerythrin"/>
    <property type="match status" value="1"/>
</dbReference>
<organism evidence="2 3">
    <name type="scientific">Aspergillus calidoustus</name>
    <dbReference type="NCBI Taxonomy" id="454130"/>
    <lineage>
        <taxon>Eukaryota</taxon>
        <taxon>Fungi</taxon>
        <taxon>Dikarya</taxon>
        <taxon>Ascomycota</taxon>
        <taxon>Pezizomycotina</taxon>
        <taxon>Eurotiomycetes</taxon>
        <taxon>Eurotiomycetidae</taxon>
        <taxon>Eurotiales</taxon>
        <taxon>Aspergillaceae</taxon>
        <taxon>Aspergillus</taxon>
        <taxon>Aspergillus subgen. Nidulantes</taxon>
    </lineage>
</organism>
<dbReference type="Gene3D" id="1.20.120.520">
    <property type="entry name" value="nmb1532 protein domain like"/>
    <property type="match status" value="1"/>
</dbReference>
<accession>A0A0U5GLR0</accession>
<proteinExistence type="predicted"/>
<gene>
    <name evidence="2" type="ORF">ASPCAL02866</name>
</gene>
<dbReference type="InterPro" id="IPR053206">
    <property type="entry name" value="Dimeric_xanthone_biosynth"/>
</dbReference>
<dbReference type="PANTHER" id="PTHR38048">
    <property type="entry name" value="EXPRESSED PROTEIN"/>
    <property type="match status" value="1"/>
</dbReference>
<dbReference type="AlphaFoldDB" id="A0A0U5GLR0"/>
<dbReference type="Proteomes" id="UP000054771">
    <property type="component" value="Unassembled WGS sequence"/>
</dbReference>
<dbReference type="OrthoDB" id="58416at2759"/>
<dbReference type="CDD" id="cd12108">
    <property type="entry name" value="Hr-like"/>
    <property type="match status" value="1"/>
</dbReference>
<evidence type="ECO:0000313" key="2">
    <source>
        <dbReference type="EMBL" id="CEN60426.1"/>
    </source>
</evidence>
<dbReference type="STRING" id="454130.A0A0U5GLR0"/>
<dbReference type="PANTHER" id="PTHR38048:SF2">
    <property type="entry name" value="HEMERYTHRIN-LIKE DOMAIN-CONTAINING PROTEIN"/>
    <property type="match status" value="1"/>
</dbReference>
<dbReference type="InterPro" id="IPR012312">
    <property type="entry name" value="Hemerythrin-like"/>
</dbReference>
<evidence type="ECO:0000259" key="1">
    <source>
        <dbReference type="Pfam" id="PF01814"/>
    </source>
</evidence>
<protein>
    <recommendedName>
        <fullName evidence="1">Hemerythrin-like domain-containing protein</fullName>
    </recommendedName>
</protein>
<feature type="domain" description="Hemerythrin-like" evidence="1">
    <location>
        <begin position="40"/>
        <end position="169"/>
    </location>
</feature>
<reference evidence="3" key="1">
    <citation type="journal article" date="2016" name="Genome Announc.">
        <title>Draft genome sequences of fungus Aspergillus calidoustus.</title>
        <authorList>
            <person name="Horn F."/>
            <person name="Linde J."/>
            <person name="Mattern D.J."/>
            <person name="Walther G."/>
            <person name="Guthke R."/>
            <person name="Scherlach K."/>
            <person name="Martin K."/>
            <person name="Brakhage A.A."/>
            <person name="Petzke L."/>
            <person name="Valiante V."/>
        </authorList>
    </citation>
    <scope>NUCLEOTIDE SEQUENCE [LARGE SCALE GENOMIC DNA]</scope>
    <source>
        <strain evidence="3">SF006504</strain>
    </source>
</reference>
<keyword evidence="3" id="KW-1185">Reference proteome</keyword>
<dbReference type="EMBL" id="CDMC01000002">
    <property type="protein sequence ID" value="CEN60426.1"/>
    <property type="molecule type" value="Genomic_DNA"/>
</dbReference>
<sequence length="265" mass="30269">MAPTTAPWADTPFDLVPSPRFTEKNADPKTIFTANEMAVSHNIYIRGLNAIYNQAPQVTSPAEIKDFLTFCQIWLEVIHHHHSLEEEIMFLGIERDLGKEGIMQGNLEQHRAFEGAMEEFRRYVEKISTNQGKGEECERYDGVVLRGLVDKFGAVLVEHLHEEIRNLLQVAREYDVSGEVLKKNYLAFEKRLVAESSWTRHHPFIFGSRDATFENGVNGNWPADVPFFIPYVISGVLSRKLGNGVWRFLPSDFHGKPRSLPFAKP</sequence>
<dbReference type="OMA" id="NEMAFAH"/>
<evidence type="ECO:0000313" key="3">
    <source>
        <dbReference type="Proteomes" id="UP000054771"/>
    </source>
</evidence>